<gene>
    <name evidence="1" type="ORF">KDK_46370</name>
</gene>
<dbReference type="InterPro" id="IPR036188">
    <property type="entry name" value="FAD/NAD-bd_sf"/>
</dbReference>
<proteinExistence type="predicted"/>
<evidence type="ECO:0000313" key="1">
    <source>
        <dbReference type="EMBL" id="GCE20837.1"/>
    </source>
</evidence>
<dbReference type="EMBL" id="BIFS01000001">
    <property type="protein sequence ID" value="GCE20837.1"/>
    <property type="molecule type" value="Genomic_DNA"/>
</dbReference>
<keyword evidence="2" id="KW-1185">Reference proteome</keyword>
<accession>A0A402ANY3</accession>
<dbReference type="GO" id="GO:0050151">
    <property type="term" value="F:oleate hydratase activity"/>
    <property type="evidence" value="ECO:0007669"/>
    <property type="project" value="InterPro"/>
</dbReference>
<dbReference type="InterPro" id="IPR010354">
    <property type="entry name" value="Oleate_hydratase"/>
</dbReference>
<evidence type="ECO:0008006" key="3">
    <source>
        <dbReference type="Google" id="ProtNLM"/>
    </source>
</evidence>
<dbReference type="Pfam" id="PF06100">
    <property type="entry name" value="MCRA"/>
    <property type="match status" value="1"/>
</dbReference>
<name>A0A402ANY3_9CHLR</name>
<protein>
    <recommendedName>
        <fullName evidence="3">Amine oxidase domain-containing protein</fullName>
    </recommendedName>
</protein>
<dbReference type="Proteomes" id="UP000287188">
    <property type="component" value="Unassembled WGS sequence"/>
</dbReference>
<dbReference type="PANTHER" id="PTHR37417">
    <property type="entry name" value="67 KDA MYOSIN-CROSS-REACTIVE ANTIGEN FAMILY PROTEIN (AFU_ORTHOLOGUE AFUA_5G09970)"/>
    <property type="match status" value="1"/>
</dbReference>
<dbReference type="GO" id="GO:0006631">
    <property type="term" value="P:fatty acid metabolic process"/>
    <property type="evidence" value="ECO:0007669"/>
    <property type="project" value="InterPro"/>
</dbReference>
<reference evidence="2" key="1">
    <citation type="submission" date="2018-12" db="EMBL/GenBank/DDBJ databases">
        <title>Tengunoibacter tsumagoiensis gen. nov., sp. nov., Dictyobacter kobayashii sp. nov., D. alpinus sp. nov., and D. joshuensis sp. nov. and description of Dictyobacteraceae fam. nov. within the order Ktedonobacterales isolated from Tengu-no-mugimeshi.</title>
        <authorList>
            <person name="Wang C.M."/>
            <person name="Zheng Y."/>
            <person name="Sakai Y."/>
            <person name="Toyoda A."/>
            <person name="Minakuchi Y."/>
            <person name="Abe K."/>
            <person name="Yokota A."/>
            <person name="Yabe S."/>
        </authorList>
    </citation>
    <scope>NUCLEOTIDE SEQUENCE [LARGE SCALE GENOMIC DNA]</scope>
    <source>
        <strain evidence="2">Uno11</strain>
    </source>
</reference>
<dbReference type="Gene3D" id="3.50.50.60">
    <property type="entry name" value="FAD/NAD(P)-binding domain"/>
    <property type="match status" value="1"/>
</dbReference>
<dbReference type="GO" id="GO:0071949">
    <property type="term" value="F:FAD binding"/>
    <property type="evidence" value="ECO:0007669"/>
    <property type="project" value="InterPro"/>
</dbReference>
<dbReference type="AlphaFoldDB" id="A0A402ANY3"/>
<comment type="caution">
    <text evidence="1">The sequence shown here is derived from an EMBL/GenBank/DDBJ whole genome shotgun (WGS) entry which is preliminary data.</text>
</comment>
<sequence>MPRQAGDRPAVVPEGAVKFAFIGQFAETTRDCIFTTEYSVRTGMEAAYQLLGKIDNTEISELLKEFHLISE</sequence>
<organism evidence="1 2">
    <name type="scientific">Dictyobacter kobayashii</name>
    <dbReference type="NCBI Taxonomy" id="2014872"/>
    <lineage>
        <taxon>Bacteria</taxon>
        <taxon>Bacillati</taxon>
        <taxon>Chloroflexota</taxon>
        <taxon>Ktedonobacteria</taxon>
        <taxon>Ktedonobacterales</taxon>
        <taxon>Dictyobacteraceae</taxon>
        <taxon>Dictyobacter</taxon>
    </lineage>
</organism>
<evidence type="ECO:0000313" key="2">
    <source>
        <dbReference type="Proteomes" id="UP000287188"/>
    </source>
</evidence>
<dbReference type="PANTHER" id="PTHR37417:SF3">
    <property type="entry name" value="MYOSIN-CROSSREACTIVE PROTEIN"/>
    <property type="match status" value="1"/>
</dbReference>